<name>A0A1H7S596_AQUAM</name>
<protein>
    <recommendedName>
        <fullName evidence="3">DUF3575 domain-containing protein</fullName>
    </recommendedName>
</protein>
<dbReference type="Proteomes" id="UP000198521">
    <property type="component" value="Unassembled WGS sequence"/>
</dbReference>
<reference evidence="1 2" key="1">
    <citation type="submission" date="2016-10" db="EMBL/GenBank/DDBJ databases">
        <authorList>
            <person name="de Groot N.N."/>
        </authorList>
    </citation>
    <scope>NUCLEOTIDE SEQUENCE [LARGE SCALE GENOMIC DNA]</scope>
    <source>
        <strain evidence="1 2">DSM 25232</strain>
    </source>
</reference>
<keyword evidence="2" id="KW-1185">Reference proteome</keyword>
<dbReference type="EMBL" id="FOAB01000005">
    <property type="protein sequence ID" value="SEL67426.1"/>
    <property type="molecule type" value="Genomic_DNA"/>
</dbReference>
<organism evidence="1 2">
    <name type="scientific">Aquimarina amphilecti</name>
    <dbReference type="NCBI Taxonomy" id="1038014"/>
    <lineage>
        <taxon>Bacteria</taxon>
        <taxon>Pseudomonadati</taxon>
        <taxon>Bacteroidota</taxon>
        <taxon>Flavobacteriia</taxon>
        <taxon>Flavobacteriales</taxon>
        <taxon>Flavobacteriaceae</taxon>
        <taxon>Aquimarina</taxon>
    </lineage>
</organism>
<evidence type="ECO:0000313" key="1">
    <source>
        <dbReference type="EMBL" id="SEL67426.1"/>
    </source>
</evidence>
<sequence length="191" mass="21712">MEKRYLILLIKPFKLMLSMRKVVFVLLLFPSPYFGFSQNIKEASVEKSVFGIQLGILNLWVHHELKLSNQVVLRSEIGIGGPNTANIAPALALEPRWYYNLNGRANRGKRIDGNSGNYVSFRSSYHFYNVSEDDKNSLNNLLLAPTWGIRRNIGNHFNYEAGLGLGLGFGNDRERGINTIPYVSLKIGYRF</sequence>
<evidence type="ECO:0000313" key="2">
    <source>
        <dbReference type="Proteomes" id="UP000198521"/>
    </source>
</evidence>
<dbReference type="AlphaFoldDB" id="A0A1H7S596"/>
<accession>A0A1H7S596</accession>
<evidence type="ECO:0008006" key="3">
    <source>
        <dbReference type="Google" id="ProtNLM"/>
    </source>
</evidence>
<proteinExistence type="predicted"/>
<dbReference type="STRING" id="1038014.SAMN04487910_2997"/>
<gene>
    <name evidence="1" type="ORF">SAMN04487910_2997</name>
</gene>